<name>A0A644ZE14_9ZZZZ</name>
<protein>
    <submittedName>
        <fullName evidence="1">Uncharacterized protein</fullName>
    </submittedName>
</protein>
<dbReference type="EMBL" id="VSSQ01008526">
    <property type="protein sequence ID" value="MPM39110.1"/>
    <property type="molecule type" value="Genomic_DNA"/>
</dbReference>
<comment type="caution">
    <text evidence="1">The sequence shown here is derived from an EMBL/GenBank/DDBJ whole genome shotgun (WGS) entry which is preliminary data.</text>
</comment>
<proteinExistence type="predicted"/>
<accession>A0A644ZE14</accession>
<organism evidence="1">
    <name type="scientific">bioreactor metagenome</name>
    <dbReference type="NCBI Taxonomy" id="1076179"/>
    <lineage>
        <taxon>unclassified sequences</taxon>
        <taxon>metagenomes</taxon>
        <taxon>ecological metagenomes</taxon>
    </lineage>
</organism>
<gene>
    <name evidence="1" type="ORF">SDC9_85742</name>
</gene>
<sequence>MVVQQYGEDDVLLNRQLGDQVKALKNKADVAAAKNGQVAVFHCKNVFAVNQHLAGGWVVKRAHHI</sequence>
<dbReference type="AlphaFoldDB" id="A0A644ZE14"/>
<evidence type="ECO:0000313" key="1">
    <source>
        <dbReference type="EMBL" id="MPM39110.1"/>
    </source>
</evidence>
<reference evidence="1" key="1">
    <citation type="submission" date="2019-08" db="EMBL/GenBank/DDBJ databases">
        <authorList>
            <person name="Kucharzyk K."/>
            <person name="Murdoch R.W."/>
            <person name="Higgins S."/>
            <person name="Loffler F."/>
        </authorList>
    </citation>
    <scope>NUCLEOTIDE SEQUENCE</scope>
</reference>